<dbReference type="OrthoDB" id="287782at2"/>
<sequence>MLGLIGKHALKAFAARYDYDASYMEHMLAVSPSAFAKFARLAALSKHREAASVDAAFAAKLIGAMTEDCGPCVQLVVRMAEEAGMAPDQIEAVLKRDALAMSADVALTFRFADALARRDPSLDEAREAVRARWGDAGVIDLTLGMQAGRLYPMVKMGLGFARICQRVSVGDRMVDVAKEAA</sequence>
<dbReference type="SUPFAM" id="SSF69118">
    <property type="entry name" value="AhpD-like"/>
    <property type="match status" value="1"/>
</dbReference>
<evidence type="ECO:0008006" key="3">
    <source>
        <dbReference type="Google" id="ProtNLM"/>
    </source>
</evidence>
<evidence type="ECO:0000313" key="1">
    <source>
        <dbReference type="EMBL" id="SNT73656.1"/>
    </source>
</evidence>
<name>A0A239PUQ0_9PROT</name>
<protein>
    <recommendedName>
        <fullName evidence="3">Alkylhydroperoxidase AhpD family core domain-containing protein</fullName>
    </recommendedName>
</protein>
<proteinExistence type="predicted"/>
<dbReference type="AlphaFoldDB" id="A0A239PUQ0"/>
<dbReference type="Proteomes" id="UP000198346">
    <property type="component" value="Unassembled WGS sequence"/>
</dbReference>
<evidence type="ECO:0000313" key="2">
    <source>
        <dbReference type="Proteomes" id="UP000198346"/>
    </source>
</evidence>
<keyword evidence="2" id="KW-1185">Reference proteome</keyword>
<organism evidence="1 2">
    <name type="scientific">Amphiplicatus metriothermophilus</name>
    <dbReference type="NCBI Taxonomy" id="1519374"/>
    <lineage>
        <taxon>Bacteria</taxon>
        <taxon>Pseudomonadati</taxon>
        <taxon>Pseudomonadota</taxon>
        <taxon>Alphaproteobacteria</taxon>
        <taxon>Parvularculales</taxon>
        <taxon>Parvularculaceae</taxon>
        <taxon>Amphiplicatus</taxon>
    </lineage>
</organism>
<gene>
    <name evidence="1" type="ORF">SAMN06297382_1926</name>
</gene>
<accession>A0A239PUQ0</accession>
<dbReference type="InterPro" id="IPR029032">
    <property type="entry name" value="AhpD-like"/>
</dbReference>
<dbReference type="Gene3D" id="1.20.1290.10">
    <property type="entry name" value="AhpD-like"/>
    <property type="match status" value="1"/>
</dbReference>
<dbReference type="RefSeq" id="WP_143265983.1">
    <property type="nucleotide sequence ID" value="NZ_FZQA01000003.1"/>
</dbReference>
<reference evidence="1 2" key="1">
    <citation type="submission" date="2017-07" db="EMBL/GenBank/DDBJ databases">
        <authorList>
            <person name="Sun Z.S."/>
            <person name="Albrecht U."/>
            <person name="Echele G."/>
            <person name="Lee C.C."/>
        </authorList>
    </citation>
    <scope>NUCLEOTIDE SEQUENCE [LARGE SCALE GENOMIC DNA]</scope>
    <source>
        <strain evidence="1 2">CGMCC 1.12710</strain>
    </source>
</reference>
<dbReference type="EMBL" id="FZQA01000003">
    <property type="protein sequence ID" value="SNT73656.1"/>
    <property type="molecule type" value="Genomic_DNA"/>
</dbReference>